<dbReference type="AlphaFoldDB" id="A0A5B8VJ79"/>
<dbReference type="OrthoDB" id="9797415at2"/>
<dbReference type="PANTHER" id="PTHR43611:SF3">
    <property type="entry name" value="FLAVIN MONONUCLEOTIDE HYDROLASE 1, CHLOROPLATIC"/>
    <property type="match status" value="1"/>
</dbReference>
<dbReference type="PANTHER" id="PTHR43611">
    <property type="entry name" value="ALPHA-D-GLUCOSE 1-PHOSPHATE PHOSPHATASE"/>
    <property type="match status" value="1"/>
</dbReference>
<dbReference type="RefSeq" id="WP_146780982.1">
    <property type="nucleotide sequence ID" value="NZ_CP042434.1"/>
</dbReference>
<dbReference type="InterPro" id="IPR036412">
    <property type="entry name" value="HAD-like_sf"/>
</dbReference>
<reference evidence="1 2" key="1">
    <citation type="journal article" date="2017" name="Int. J. Syst. Evol. Microbiol.">
        <title>Arachidicoccus ginsenosidivorans sp. nov., with ginsenoside-converting activity isolated from ginseng cultivating soil.</title>
        <authorList>
            <person name="Siddiqi M.Z."/>
            <person name="Aslam Z."/>
            <person name="Im W.T."/>
        </authorList>
    </citation>
    <scope>NUCLEOTIDE SEQUENCE [LARGE SCALE GENOMIC DNA]</scope>
    <source>
        <strain evidence="1 2">Gsoil 809</strain>
    </source>
</reference>
<dbReference type="Gene3D" id="3.40.50.1000">
    <property type="entry name" value="HAD superfamily/HAD-like"/>
    <property type="match status" value="1"/>
</dbReference>
<dbReference type="Proteomes" id="UP000321291">
    <property type="component" value="Chromosome"/>
</dbReference>
<sequence length="217" mass="24604">MATTIPVTQHFNKATLNNIIFDFGGVLLHIDFKKTHEAFEALGIKNAKAHFSQHHASQLFSRLETGHITPETFYDLFRMEAGIPDLSNEQIKDAWNAMLLAYAKENVALLHQLKNKYNLYLFSNTNQIHYDWFAALYQNEFNGEKLEDLFKSAWFSHEKGVRKPDAAVFTHMLTTENLLPAETLFIDDTIGNIEGAAAAGLQTHLLKSPAELLLLDL</sequence>
<dbReference type="SFLD" id="SFLDS00003">
    <property type="entry name" value="Haloacid_Dehalogenase"/>
    <property type="match status" value="1"/>
</dbReference>
<dbReference type="InterPro" id="IPR023214">
    <property type="entry name" value="HAD_sf"/>
</dbReference>
<evidence type="ECO:0000313" key="1">
    <source>
        <dbReference type="EMBL" id="QEC71604.1"/>
    </source>
</evidence>
<name>A0A5B8VJ79_9BACT</name>
<dbReference type="InterPro" id="IPR023198">
    <property type="entry name" value="PGP-like_dom2"/>
</dbReference>
<dbReference type="EMBL" id="CP042434">
    <property type="protein sequence ID" value="QEC71604.1"/>
    <property type="molecule type" value="Genomic_DNA"/>
</dbReference>
<dbReference type="Gene3D" id="1.10.150.240">
    <property type="entry name" value="Putative phosphatase, domain 2"/>
    <property type="match status" value="1"/>
</dbReference>
<keyword evidence="2" id="KW-1185">Reference proteome</keyword>
<accession>A0A5B8VJ79</accession>
<dbReference type="KEGG" id="agi:FSB73_07930"/>
<dbReference type="SFLD" id="SFLDG01129">
    <property type="entry name" value="C1.5:_HAD__Beta-PGM__Phosphata"/>
    <property type="match status" value="1"/>
</dbReference>
<dbReference type="SUPFAM" id="SSF56784">
    <property type="entry name" value="HAD-like"/>
    <property type="match status" value="1"/>
</dbReference>
<evidence type="ECO:0000313" key="2">
    <source>
        <dbReference type="Proteomes" id="UP000321291"/>
    </source>
</evidence>
<organism evidence="1 2">
    <name type="scientific">Arachidicoccus ginsenosidivorans</name>
    <dbReference type="NCBI Taxonomy" id="496057"/>
    <lineage>
        <taxon>Bacteria</taxon>
        <taxon>Pseudomonadati</taxon>
        <taxon>Bacteroidota</taxon>
        <taxon>Chitinophagia</taxon>
        <taxon>Chitinophagales</taxon>
        <taxon>Chitinophagaceae</taxon>
        <taxon>Arachidicoccus</taxon>
    </lineage>
</organism>
<proteinExistence type="predicted"/>
<dbReference type="CDD" id="cd02603">
    <property type="entry name" value="HAD_sEH-N_like"/>
    <property type="match status" value="1"/>
</dbReference>
<gene>
    <name evidence="1" type="ORF">FSB73_07930</name>
</gene>
<dbReference type="NCBIfam" id="TIGR01509">
    <property type="entry name" value="HAD-SF-IA-v3"/>
    <property type="match status" value="1"/>
</dbReference>
<dbReference type="InterPro" id="IPR006439">
    <property type="entry name" value="HAD-SF_hydro_IA"/>
</dbReference>
<protein>
    <submittedName>
        <fullName evidence="1">HAD family phosphatase</fullName>
    </submittedName>
</protein>
<dbReference type="Pfam" id="PF00702">
    <property type="entry name" value="Hydrolase"/>
    <property type="match status" value="1"/>
</dbReference>